<keyword evidence="2" id="KW-1133">Transmembrane helix</keyword>
<name>A0A0A9HI02_ARUDO</name>
<dbReference type="InterPro" id="IPR025520">
    <property type="entry name" value="DUF4408"/>
</dbReference>
<evidence type="ECO:0000313" key="4">
    <source>
        <dbReference type="EMBL" id="JAE36795.1"/>
    </source>
</evidence>
<dbReference type="Pfam" id="PF14364">
    <property type="entry name" value="DUF4408"/>
    <property type="match status" value="1"/>
</dbReference>
<evidence type="ECO:0000256" key="1">
    <source>
        <dbReference type="SAM" id="MobiDB-lite"/>
    </source>
</evidence>
<evidence type="ECO:0000256" key="2">
    <source>
        <dbReference type="SAM" id="Phobius"/>
    </source>
</evidence>
<dbReference type="EMBL" id="GBRH01161101">
    <property type="protein sequence ID" value="JAE36795.1"/>
    <property type="molecule type" value="Transcribed_RNA"/>
</dbReference>
<dbReference type="AlphaFoldDB" id="A0A0A9HI02"/>
<organism evidence="4">
    <name type="scientific">Arundo donax</name>
    <name type="common">Giant reed</name>
    <name type="synonym">Donax arundinaceus</name>
    <dbReference type="NCBI Taxonomy" id="35708"/>
    <lineage>
        <taxon>Eukaryota</taxon>
        <taxon>Viridiplantae</taxon>
        <taxon>Streptophyta</taxon>
        <taxon>Embryophyta</taxon>
        <taxon>Tracheophyta</taxon>
        <taxon>Spermatophyta</taxon>
        <taxon>Magnoliopsida</taxon>
        <taxon>Liliopsida</taxon>
        <taxon>Poales</taxon>
        <taxon>Poaceae</taxon>
        <taxon>PACMAD clade</taxon>
        <taxon>Arundinoideae</taxon>
        <taxon>Arundineae</taxon>
        <taxon>Arundo</taxon>
    </lineage>
</organism>
<dbReference type="PANTHER" id="PTHR35762">
    <property type="entry name" value="TRANSMEMBRANE PROTEIN"/>
    <property type="match status" value="1"/>
</dbReference>
<reference evidence="4" key="1">
    <citation type="submission" date="2014-09" db="EMBL/GenBank/DDBJ databases">
        <authorList>
            <person name="Magalhaes I.L.F."/>
            <person name="Oliveira U."/>
            <person name="Santos F.R."/>
            <person name="Vidigal T.H.D.A."/>
            <person name="Brescovit A.D."/>
            <person name="Santos A.J."/>
        </authorList>
    </citation>
    <scope>NUCLEOTIDE SEQUENCE</scope>
    <source>
        <tissue evidence="4">Shoot tissue taken approximately 20 cm above the soil surface</tissue>
    </source>
</reference>
<feature type="transmembrane region" description="Helical" evidence="2">
    <location>
        <begin position="40"/>
        <end position="64"/>
    </location>
</feature>
<feature type="domain" description="DUF4408" evidence="3">
    <location>
        <begin position="45"/>
        <end position="67"/>
    </location>
</feature>
<feature type="transmembrane region" description="Helical" evidence="2">
    <location>
        <begin position="12"/>
        <end position="34"/>
    </location>
</feature>
<keyword evidence="2" id="KW-0472">Membrane</keyword>
<feature type="compositionally biased region" description="Polar residues" evidence="1">
    <location>
        <begin position="75"/>
        <end position="88"/>
    </location>
</feature>
<evidence type="ECO:0000259" key="3">
    <source>
        <dbReference type="Pfam" id="PF14364"/>
    </source>
</evidence>
<proteinExistence type="predicted"/>
<dbReference type="PANTHER" id="PTHR35762:SF8">
    <property type="entry name" value="EXPRESSED PROTEIN"/>
    <property type="match status" value="1"/>
</dbReference>
<reference evidence="4" key="2">
    <citation type="journal article" date="2015" name="Data Brief">
        <title>Shoot transcriptome of the giant reed, Arundo donax.</title>
        <authorList>
            <person name="Barrero R.A."/>
            <person name="Guerrero F.D."/>
            <person name="Moolhuijzen P."/>
            <person name="Goolsby J.A."/>
            <person name="Tidwell J."/>
            <person name="Bellgard S.E."/>
            <person name="Bellgard M.I."/>
        </authorList>
    </citation>
    <scope>NUCLEOTIDE SEQUENCE</scope>
    <source>
        <tissue evidence="4">Shoot tissue taken approximately 20 cm above the soil surface</tissue>
    </source>
</reference>
<sequence>MDVQRCIKVTVLALTILSMATWFPRMYFCIRTFFMESLPSIVSAAIAPKCLFVFSNIIVVFLVSESKRSRRSAKPMNTSDNAAASSKGDTLDGVQEEEVVTVTKALLPMITAESKQEQGNSMVMVVDEEENTSAVNESVSMDQCEVDGDHFVLHEVDEVQGGVEEQGGELDLVLLELQEVTGEVEQECAAEEELEERDLPPADVLNRRVEDFIARFNMERQLEARMLVCCC</sequence>
<accession>A0A0A9HI02</accession>
<keyword evidence="2" id="KW-0812">Transmembrane</keyword>
<feature type="region of interest" description="Disordered" evidence="1">
    <location>
        <begin position="72"/>
        <end position="92"/>
    </location>
</feature>
<protein>
    <recommendedName>
        <fullName evidence="3">DUF4408 domain-containing protein</fullName>
    </recommendedName>
</protein>